<evidence type="ECO:0000313" key="3">
    <source>
        <dbReference type="Proteomes" id="UP000283509"/>
    </source>
</evidence>
<gene>
    <name evidence="2" type="ORF">C7M84_016303</name>
</gene>
<feature type="transmembrane region" description="Helical" evidence="1">
    <location>
        <begin position="159"/>
        <end position="185"/>
    </location>
</feature>
<keyword evidence="1" id="KW-1133">Transmembrane helix</keyword>
<protein>
    <submittedName>
        <fullName evidence="2">Uncharacterized protein</fullName>
    </submittedName>
</protein>
<keyword evidence="3" id="KW-1185">Reference proteome</keyword>
<sequence length="432" mass="47449">MSRLLSVIRSVRRLGVVWSAISGKGSPLNTVVVLLHSLVAMSLILVAILISCGFFYTDPMHCVDRSSREPVPEEHLAVCLQYSKAAGYGDGPGSVDYLHSWAPTTIWALVAILLLPRMAMVCASSHKAKAIFLDQFGNARPHHEVYPRLKANLGTFDMLYLKAVCIDVWAMIVQLVVVLTVNLILLPGKVVPILRDFPWHRDAETYTDPISIAFPSFLSCRITPDAHLQGLRGSYYGCYHSMATFYLGLFFVVAIAVLALFVVTFLHLLYLVVYLPTPWGRRHLINRGRVHDHVNGLPLHLGDLLMLEFGKQYVSGREYADVFNFEPLSQQPAAAPRSEASSSSSDDEPFDVVVAEDAVEPKPAPADQSRSLLQAIAKAADLGADSPLLHCSDEEARELSAQLKGRFEAEPSSIIIGSEAPHPGRATLSQVL</sequence>
<accession>A0A423SNI0</accession>
<comment type="caution">
    <text evidence="2">The sequence shown here is derived from an EMBL/GenBank/DDBJ whole genome shotgun (WGS) entry which is preliminary data.</text>
</comment>
<organism evidence="2 3">
    <name type="scientific">Penaeus vannamei</name>
    <name type="common">Whiteleg shrimp</name>
    <name type="synonym">Litopenaeus vannamei</name>
    <dbReference type="NCBI Taxonomy" id="6689"/>
    <lineage>
        <taxon>Eukaryota</taxon>
        <taxon>Metazoa</taxon>
        <taxon>Ecdysozoa</taxon>
        <taxon>Arthropoda</taxon>
        <taxon>Crustacea</taxon>
        <taxon>Multicrustacea</taxon>
        <taxon>Malacostraca</taxon>
        <taxon>Eumalacostraca</taxon>
        <taxon>Eucarida</taxon>
        <taxon>Decapoda</taxon>
        <taxon>Dendrobranchiata</taxon>
        <taxon>Penaeoidea</taxon>
        <taxon>Penaeidae</taxon>
        <taxon>Penaeus</taxon>
    </lineage>
</organism>
<keyword evidence="1" id="KW-0812">Transmembrane</keyword>
<feature type="transmembrane region" description="Helical" evidence="1">
    <location>
        <begin position="245"/>
        <end position="273"/>
    </location>
</feature>
<reference evidence="2 3" key="1">
    <citation type="submission" date="2018-04" db="EMBL/GenBank/DDBJ databases">
        <authorList>
            <person name="Zhang X."/>
            <person name="Yuan J."/>
            <person name="Li F."/>
            <person name="Xiang J."/>
        </authorList>
    </citation>
    <scope>NUCLEOTIDE SEQUENCE [LARGE SCALE GENOMIC DNA]</scope>
    <source>
        <tissue evidence="2">Muscle</tissue>
    </source>
</reference>
<dbReference type="Proteomes" id="UP000283509">
    <property type="component" value="Unassembled WGS sequence"/>
</dbReference>
<name>A0A423SNI0_PENVA</name>
<dbReference type="AlphaFoldDB" id="A0A423SNI0"/>
<feature type="transmembrane region" description="Helical" evidence="1">
    <location>
        <begin position="101"/>
        <end position="119"/>
    </location>
</feature>
<keyword evidence="1" id="KW-0472">Membrane</keyword>
<dbReference type="EMBL" id="QCYY01003051">
    <property type="protein sequence ID" value="ROT65719.1"/>
    <property type="molecule type" value="Genomic_DNA"/>
</dbReference>
<evidence type="ECO:0000256" key="1">
    <source>
        <dbReference type="SAM" id="Phobius"/>
    </source>
</evidence>
<evidence type="ECO:0000313" key="2">
    <source>
        <dbReference type="EMBL" id="ROT65719.1"/>
    </source>
</evidence>
<feature type="transmembrane region" description="Helical" evidence="1">
    <location>
        <begin position="31"/>
        <end position="56"/>
    </location>
</feature>
<reference evidence="2 3" key="2">
    <citation type="submission" date="2019-01" db="EMBL/GenBank/DDBJ databases">
        <title>The decoding of complex shrimp genome reveals the adaptation for benthos swimmer, frequently molting mechanism and breeding impact on genome.</title>
        <authorList>
            <person name="Sun Y."/>
            <person name="Gao Y."/>
            <person name="Yu Y."/>
        </authorList>
    </citation>
    <scope>NUCLEOTIDE SEQUENCE [LARGE SCALE GENOMIC DNA]</scope>
    <source>
        <tissue evidence="2">Muscle</tissue>
    </source>
</reference>
<proteinExistence type="predicted"/>